<keyword evidence="3" id="KW-1185">Reference proteome</keyword>
<organism evidence="2 3">
    <name type="scientific">Colletotrichum noveboracense</name>
    <dbReference type="NCBI Taxonomy" id="2664923"/>
    <lineage>
        <taxon>Eukaryota</taxon>
        <taxon>Fungi</taxon>
        <taxon>Dikarya</taxon>
        <taxon>Ascomycota</taxon>
        <taxon>Pezizomycotina</taxon>
        <taxon>Sordariomycetes</taxon>
        <taxon>Hypocreomycetidae</taxon>
        <taxon>Glomerellales</taxon>
        <taxon>Glomerellaceae</taxon>
        <taxon>Colletotrichum</taxon>
        <taxon>Colletotrichum gloeosporioides species complex</taxon>
    </lineage>
</organism>
<protein>
    <recommendedName>
        <fullName evidence="4">Phytanoyl-CoA dioxygenase</fullName>
    </recommendedName>
</protein>
<dbReference type="PANTHER" id="PTHR31630">
    <property type="entry name" value="PHYTANOYL-COA DIOXYGENASE-RELATED-RELATED"/>
    <property type="match status" value="1"/>
</dbReference>
<evidence type="ECO:0008006" key="4">
    <source>
        <dbReference type="Google" id="ProtNLM"/>
    </source>
</evidence>
<comment type="caution">
    <text evidence="2">The sequence shown here is derived from an EMBL/GenBank/DDBJ whole genome shotgun (WGS) entry which is preliminary data.</text>
</comment>
<proteinExistence type="predicted"/>
<dbReference type="Gene3D" id="2.60.120.620">
    <property type="entry name" value="q2cbj1_9rhob like domain"/>
    <property type="match status" value="1"/>
</dbReference>
<evidence type="ECO:0000313" key="2">
    <source>
        <dbReference type="EMBL" id="CAI0643526.1"/>
    </source>
</evidence>
<reference evidence="2" key="1">
    <citation type="submission" date="2022-08" db="EMBL/GenBank/DDBJ databases">
        <authorList>
            <person name="Giroux E."/>
            <person name="Giroux E."/>
        </authorList>
    </citation>
    <scope>NUCLEOTIDE SEQUENCE</scope>
    <source>
        <strain evidence="2">H1091258</strain>
    </source>
</reference>
<sequence length="136" mass="15291">MVVVAKSHEALDKLFDTQTDPMSWKQEDVFPFTQKGMECFSRKGLEPVKVQAEPGYMILWNSRVTHCGGDPTEKSDTIRTIIYATYTPRNLATKAALAEKKRHGNITLGELAARLPDGSLDPRNPTEPWEKAEQTD</sequence>
<dbReference type="SUPFAM" id="SSF51197">
    <property type="entry name" value="Clavaminate synthase-like"/>
    <property type="match status" value="1"/>
</dbReference>
<name>A0A9W4RLV8_9PEZI</name>
<gene>
    <name evidence="2" type="ORF">CGXH109_LOCUS26342</name>
</gene>
<evidence type="ECO:0000256" key="1">
    <source>
        <dbReference type="SAM" id="MobiDB-lite"/>
    </source>
</evidence>
<dbReference type="EMBL" id="CAMGZC010000111">
    <property type="protein sequence ID" value="CAI0643526.1"/>
    <property type="molecule type" value="Genomic_DNA"/>
</dbReference>
<feature type="region of interest" description="Disordered" evidence="1">
    <location>
        <begin position="113"/>
        <end position="136"/>
    </location>
</feature>
<dbReference type="PANTHER" id="PTHR31630:SF6">
    <property type="entry name" value="PHYTANOYL-COA DIOXYGENASE-RELATED"/>
    <property type="match status" value="1"/>
</dbReference>
<evidence type="ECO:0000313" key="3">
    <source>
        <dbReference type="Proteomes" id="UP001152533"/>
    </source>
</evidence>
<accession>A0A9W4RLV8</accession>
<dbReference type="AlphaFoldDB" id="A0A9W4RLV8"/>
<dbReference type="Proteomes" id="UP001152533">
    <property type="component" value="Unassembled WGS sequence"/>
</dbReference>